<name>A0A316ZHR7_9BASI</name>
<comment type="pathway">
    <text evidence="2 8">Carotenoid biosynthesis.</text>
</comment>
<evidence type="ECO:0000313" key="12">
    <source>
        <dbReference type="Proteomes" id="UP000245946"/>
    </source>
</evidence>
<dbReference type="PROSITE" id="PS00982">
    <property type="entry name" value="PHYTOENE_DH"/>
    <property type="match status" value="1"/>
</dbReference>
<evidence type="ECO:0000256" key="2">
    <source>
        <dbReference type="ARBA" id="ARBA00004829"/>
    </source>
</evidence>
<keyword evidence="9" id="KW-1133">Transmembrane helix</keyword>
<dbReference type="PANTHER" id="PTHR43734:SF1">
    <property type="entry name" value="PHYTOENE DESATURASE"/>
    <property type="match status" value="1"/>
</dbReference>
<dbReference type="Proteomes" id="UP000245946">
    <property type="component" value="Unassembled WGS sequence"/>
</dbReference>
<dbReference type="EMBL" id="KZ819285">
    <property type="protein sequence ID" value="PWO00575.1"/>
    <property type="molecule type" value="Genomic_DNA"/>
</dbReference>
<protein>
    <recommendedName>
        <fullName evidence="4">Phytoene desaturase</fullName>
    </recommendedName>
    <alternativeName>
        <fullName evidence="7">Phytoene desaturase (3,4-didehydrolycopene-forming)</fullName>
    </alternativeName>
</protein>
<evidence type="ECO:0000256" key="6">
    <source>
        <dbReference type="ARBA" id="ARBA00023002"/>
    </source>
</evidence>
<feature type="domain" description="Amine oxidase" evidence="10">
    <location>
        <begin position="24"/>
        <end position="504"/>
    </location>
</feature>
<keyword evidence="5 8" id="KW-0125">Carotenoid biosynthesis</keyword>
<keyword evidence="12" id="KW-1185">Reference proteome</keyword>
<dbReference type="OrthoDB" id="7777654at2759"/>
<dbReference type="Gene3D" id="3.50.50.60">
    <property type="entry name" value="FAD/NAD(P)-binding domain"/>
    <property type="match status" value="2"/>
</dbReference>
<dbReference type="Pfam" id="PF01593">
    <property type="entry name" value="Amino_oxidase"/>
    <property type="match status" value="1"/>
</dbReference>
<proteinExistence type="inferred from homology"/>
<dbReference type="InterPro" id="IPR036188">
    <property type="entry name" value="FAD/NAD-bd_sf"/>
</dbReference>
<evidence type="ECO:0000256" key="8">
    <source>
        <dbReference type="RuleBase" id="RU362075"/>
    </source>
</evidence>
<evidence type="ECO:0000256" key="5">
    <source>
        <dbReference type="ARBA" id="ARBA00022746"/>
    </source>
</evidence>
<evidence type="ECO:0000256" key="3">
    <source>
        <dbReference type="ARBA" id="ARBA00006046"/>
    </source>
</evidence>
<reference evidence="11 12" key="1">
    <citation type="journal article" date="2018" name="Mol. Biol. Evol.">
        <title>Broad Genomic Sampling Reveals a Smut Pathogenic Ancestry of the Fungal Clade Ustilaginomycotina.</title>
        <authorList>
            <person name="Kijpornyongpan T."/>
            <person name="Mondo S.J."/>
            <person name="Barry K."/>
            <person name="Sandor L."/>
            <person name="Lee J."/>
            <person name="Lipzen A."/>
            <person name="Pangilinan J."/>
            <person name="LaButti K."/>
            <person name="Hainaut M."/>
            <person name="Henrissat B."/>
            <person name="Grigoriev I.V."/>
            <person name="Spatafora J.W."/>
            <person name="Aime M.C."/>
        </authorList>
    </citation>
    <scope>NUCLEOTIDE SEQUENCE [LARGE SCALE GENOMIC DNA]</scope>
    <source>
        <strain evidence="11 12">MCA 4186</strain>
    </source>
</reference>
<evidence type="ECO:0000256" key="9">
    <source>
        <dbReference type="SAM" id="Phobius"/>
    </source>
</evidence>
<dbReference type="RefSeq" id="XP_025600853.1">
    <property type="nucleotide sequence ID" value="XM_025740480.1"/>
</dbReference>
<accession>A0A316ZHR7</accession>
<dbReference type="InterPro" id="IPR008150">
    <property type="entry name" value="Phytoene_DH_bac_CS"/>
</dbReference>
<dbReference type="InterPro" id="IPR014105">
    <property type="entry name" value="Carotenoid/retinoid_OxRdtase"/>
</dbReference>
<organism evidence="11 12">
    <name type="scientific">Tilletiopsis washingtonensis</name>
    <dbReference type="NCBI Taxonomy" id="58919"/>
    <lineage>
        <taxon>Eukaryota</taxon>
        <taxon>Fungi</taxon>
        <taxon>Dikarya</taxon>
        <taxon>Basidiomycota</taxon>
        <taxon>Ustilaginomycotina</taxon>
        <taxon>Exobasidiomycetes</taxon>
        <taxon>Entylomatales</taxon>
        <taxon>Entylomatales incertae sedis</taxon>
        <taxon>Tilletiopsis</taxon>
    </lineage>
</organism>
<dbReference type="GO" id="GO:0016117">
    <property type="term" value="P:carotenoid biosynthetic process"/>
    <property type="evidence" value="ECO:0007669"/>
    <property type="project" value="UniProtKB-KW"/>
</dbReference>
<comment type="cofactor">
    <cofactor evidence="1">
        <name>NAD(+)</name>
        <dbReference type="ChEBI" id="CHEBI:57540"/>
    </cofactor>
</comment>
<dbReference type="InterPro" id="IPR002937">
    <property type="entry name" value="Amino_oxidase"/>
</dbReference>
<keyword evidence="9" id="KW-0472">Membrane</keyword>
<comment type="similarity">
    <text evidence="3 8">Belongs to the carotenoid/retinoid oxidoreductase family.</text>
</comment>
<dbReference type="NCBIfam" id="TIGR02734">
    <property type="entry name" value="crtI_fam"/>
    <property type="match status" value="1"/>
</dbReference>
<gene>
    <name evidence="11" type="ORF">FA09DRAFT_304781</name>
</gene>
<evidence type="ECO:0000256" key="1">
    <source>
        <dbReference type="ARBA" id="ARBA00001911"/>
    </source>
</evidence>
<keyword evidence="6 8" id="KW-0560">Oxidoreductase</keyword>
<dbReference type="GO" id="GO:0016627">
    <property type="term" value="F:oxidoreductase activity, acting on the CH-CH group of donors"/>
    <property type="evidence" value="ECO:0007669"/>
    <property type="project" value="UniProtKB-ARBA"/>
</dbReference>
<dbReference type="GeneID" id="37268026"/>
<dbReference type="STRING" id="58919.A0A316ZHR7"/>
<dbReference type="PANTHER" id="PTHR43734">
    <property type="entry name" value="PHYTOENE DESATURASE"/>
    <property type="match status" value="1"/>
</dbReference>
<keyword evidence="9" id="KW-0812">Transmembrane</keyword>
<evidence type="ECO:0000313" key="11">
    <source>
        <dbReference type="EMBL" id="PWO00575.1"/>
    </source>
</evidence>
<feature type="transmembrane region" description="Helical" evidence="9">
    <location>
        <begin position="527"/>
        <end position="546"/>
    </location>
</feature>
<evidence type="ECO:0000256" key="4">
    <source>
        <dbReference type="ARBA" id="ARBA00013293"/>
    </source>
</evidence>
<dbReference type="AlphaFoldDB" id="A0A316ZHR7"/>
<dbReference type="SUPFAM" id="SSF51905">
    <property type="entry name" value="FAD/NAD(P)-binding domain"/>
    <property type="match status" value="1"/>
</dbReference>
<sequence length="550" mass="60850">MASTSASPSGKHVVIVGAGAGGTALAARLAHAGHRVSVIEKHGDVGGRCSLLQRDGHRWDVGPSLYLMPEIFDAAFESLGRRREDMYDLHLAAPAYKIHYHDGRSLHLSSDLVAMGKMLEEFERPAGSKDPLGSFMSFIKEAGEHYEESIKHVLTLDWTHLLGALTRWELYPMLLRTKVLHIYTTLYARASHHFKSDHIRRAMTFSSMYMGMSPFDAPATYSLLQYAEYAKGVWYPVGGFQRVVAAFHRVAEEHGATFRFNTGVRKILLGPKGARGVELDSGEELEADVVVSNVDLVHTYNSLLPPDSYAKRLQNKDQTCSSISFYWGMKEIVPELGGHNIFLAEAYRESFDEIFRDGLLPTEPSFYVNVPSRLDPTAAPPGKDTLVVLVPCGPIPLPGSDAGGRPQTREAFAATKARARKQIIETLKKRLGRDDFESLIDVEEVLDPFDWRERFSLFRGSILGLSHTIPQVLWFRPSVQHATHKNLFFCGASTQPGTGVPVVVAGSGVVAARVDAFLRGKPMPGRMPQVSLLLAGLLLPLLLLFFRQSV</sequence>
<evidence type="ECO:0000259" key="10">
    <source>
        <dbReference type="Pfam" id="PF01593"/>
    </source>
</evidence>
<evidence type="ECO:0000256" key="7">
    <source>
        <dbReference type="ARBA" id="ARBA00034551"/>
    </source>
</evidence>